<protein>
    <submittedName>
        <fullName evidence="2">Uncharacterized protein</fullName>
    </submittedName>
</protein>
<feature type="region of interest" description="Disordered" evidence="1">
    <location>
        <begin position="1"/>
        <end position="234"/>
    </location>
</feature>
<evidence type="ECO:0000313" key="2">
    <source>
        <dbReference type="EMBL" id="SIT69207.1"/>
    </source>
</evidence>
<dbReference type="AlphaFoldDB" id="A0A1U7PJ52"/>
<feature type="compositionally biased region" description="Basic and acidic residues" evidence="1">
    <location>
        <begin position="56"/>
        <end position="84"/>
    </location>
</feature>
<evidence type="ECO:0000313" key="3">
    <source>
        <dbReference type="Proteomes" id="UP000187550"/>
    </source>
</evidence>
<feature type="compositionally biased region" description="Basic and acidic residues" evidence="1">
    <location>
        <begin position="1"/>
        <end position="15"/>
    </location>
</feature>
<organism evidence="2 3">
    <name type="scientific">Edaphobacillus lindanitolerans</name>
    <dbReference type="NCBI Taxonomy" id="550447"/>
    <lineage>
        <taxon>Bacteria</taxon>
        <taxon>Bacillati</taxon>
        <taxon>Bacillota</taxon>
        <taxon>Bacilli</taxon>
        <taxon>Bacillales</taxon>
        <taxon>Bacillaceae</taxon>
        <taxon>Edaphobacillus</taxon>
    </lineage>
</organism>
<accession>A0A1U7PJ52</accession>
<reference evidence="3" key="1">
    <citation type="submission" date="2017-01" db="EMBL/GenBank/DDBJ databases">
        <authorList>
            <person name="Varghese N."/>
            <person name="Submissions S."/>
        </authorList>
    </citation>
    <scope>NUCLEOTIDE SEQUENCE [LARGE SCALE GENOMIC DNA]</scope>
    <source>
        <strain evidence="3">MNA4</strain>
    </source>
</reference>
<name>A0A1U7PJ52_9BACI</name>
<evidence type="ECO:0000256" key="1">
    <source>
        <dbReference type="SAM" id="MobiDB-lite"/>
    </source>
</evidence>
<dbReference type="Proteomes" id="UP000187550">
    <property type="component" value="Unassembled WGS sequence"/>
</dbReference>
<dbReference type="OrthoDB" id="2450781at2"/>
<dbReference type="RefSeq" id="WP_076756745.1">
    <property type="nucleotide sequence ID" value="NZ_FTPL01000001.1"/>
</dbReference>
<sequence length="234" mass="24827">MDKDSGFLDRAKDTVGKVAGKAMDKVNQWADEVESGKAGQTESSPNRSGSSVQADGKNDGGGRPKAAGEYEYNERGTHGDHHMSEFGGISAIHTGTDARADAKPASDEFGNTPDSRKPAPPNQFSGGAEPEGIASGKSRSSRYEEQEPVDGFPEDAAPSEGMTSMESGTDPQASSTNVAYGDPIGRYDGHEEDILNEEERQSRYEEQEPVGDFLGDGTAEEPPEPFGDAGRRPI</sequence>
<keyword evidence="3" id="KW-1185">Reference proteome</keyword>
<feature type="compositionally biased region" description="Basic and acidic residues" evidence="1">
    <location>
        <begin position="185"/>
        <end position="206"/>
    </location>
</feature>
<proteinExistence type="predicted"/>
<feature type="compositionally biased region" description="Basic and acidic residues" evidence="1">
    <location>
        <begin position="96"/>
        <end position="106"/>
    </location>
</feature>
<feature type="compositionally biased region" description="Polar residues" evidence="1">
    <location>
        <begin position="161"/>
        <end position="178"/>
    </location>
</feature>
<feature type="compositionally biased region" description="Polar residues" evidence="1">
    <location>
        <begin position="38"/>
        <end position="53"/>
    </location>
</feature>
<dbReference type="EMBL" id="FTPL01000001">
    <property type="protein sequence ID" value="SIT69207.1"/>
    <property type="molecule type" value="Genomic_DNA"/>
</dbReference>
<gene>
    <name evidence="2" type="ORF">SAMN05428946_0460</name>
</gene>